<dbReference type="Pfam" id="PF19296">
    <property type="entry name" value="RelA_AH_RIS"/>
    <property type="match status" value="1"/>
</dbReference>
<evidence type="ECO:0000313" key="9">
    <source>
        <dbReference type="Proteomes" id="UP000177876"/>
    </source>
</evidence>
<dbReference type="SUPFAM" id="SSF109604">
    <property type="entry name" value="HD-domain/PDEase-like"/>
    <property type="match status" value="1"/>
</dbReference>
<feature type="region of interest" description="Disordered" evidence="4">
    <location>
        <begin position="546"/>
        <end position="566"/>
    </location>
</feature>
<dbReference type="STRING" id="1797197.A2Y75_05680"/>
<dbReference type="PANTHER" id="PTHR21262">
    <property type="entry name" value="GUANOSINE-3',5'-BIS DIPHOSPHATE 3'-PYROPHOSPHOHYDROLASE"/>
    <property type="match status" value="1"/>
</dbReference>
<dbReference type="PANTHER" id="PTHR21262:SF31">
    <property type="entry name" value="GTP PYROPHOSPHOKINASE"/>
    <property type="match status" value="1"/>
</dbReference>
<comment type="caution">
    <text evidence="8">The sequence shown here is derived from an EMBL/GenBank/DDBJ whole genome shotgun (WGS) entry which is preliminary data.</text>
</comment>
<dbReference type="SMART" id="SM00471">
    <property type="entry name" value="HDc"/>
    <property type="match status" value="1"/>
</dbReference>
<dbReference type="UniPathway" id="UPA00908">
    <property type="reaction ID" value="UER00884"/>
</dbReference>
<dbReference type="PROSITE" id="PS51671">
    <property type="entry name" value="ACT"/>
    <property type="match status" value="1"/>
</dbReference>
<dbReference type="Proteomes" id="UP000177876">
    <property type="component" value="Unassembled WGS sequence"/>
</dbReference>
<dbReference type="EMBL" id="MELK01000052">
    <property type="protein sequence ID" value="OFW55673.1"/>
    <property type="molecule type" value="Genomic_DNA"/>
</dbReference>
<dbReference type="InterPro" id="IPR043519">
    <property type="entry name" value="NT_sf"/>
</dbReference>
<dbReference type="Gene3D" id="1.10.3210.10">
    <property type="entry name" value="Hypothetical protein af1432"/>
    <property type="match status" value="1"/>
</dbReference>
<dbReference type="InterPro" id="IPR004811">
    <property type="entry name" value="RelA/Spo_fam"/>
</dbReference>
<dbReference type="InterPro" id="IPR012675">
    <property type="entry name" value="Beta-grasp_dom_sf"/>
</dbReference>
<evidence type="ECO:0000313" key="8">
    <source>
        <dbReference type="EMBL" id="OFW55673.1"/>
    </source>
</evidence>
<evidence type="ECO:0000259" key="5">
    <source>
        <dbReference type="PROSITE" id="PS51671"/>
    </source>
</evidence>
<gene>
    <name evidence="8" type="ORF">A2Y75_05680</name>
</gene>
<dbReference type="Pfam" id="PF13291">
    <property type="entry name" value="ACT_4"/>
    <property type="match status" value="1"/>
</dbReference>
<dbReference type="CDD" id="cd01668">
    <property type="entry name" value="TGS_RSH"/>
    <property type="match status" value="1"/>
</dbReference>
<dbReference type="GO" id="GO:0005886">
    <property type="term" value="C:plasma membrane"/>
    <property type="evidence" value="ECO:0007669"/>
    <property type="project" value="TreeGrafter"/>
</dbReference>
<dbReference type="Pfam" id="PF04607">
    <property type="entry name" value="RelA_SpoT"/>
    <property type="match status" value="1"/>
</dbReference>
<dbReference type="GO" id="GO:0008728">
    <property type="term" value="F:GTP diphosphokinase activity"/>
    <property type="evidence" value="ECO:0007669"/>
    <property type="project" value="UniProtKB-EC"/>
</dbReference>
<dbReference type="SMART" id="SM00954">
    <property type="entry name" value="RelA_SpoT"/>
    <property type="match status" value="1"/>
</dbReference>
<dbReference type="Pfam" id="PF02824">
    <property type="entry name" value="TGS"/>
    <property type="match status" value="1"/>
</dbReference>
<dbReference type="InterPro" id="IPR007685">
    <property type="entry name" value="RelA_SpoT"/>
</dbReference>
<comment type="similarity">
    <text evidence="3">Belongs to the relA/spoT family.</text>
</comment>
<evidence type="ECO:0000259" key="6">
    <source>
        <dbReference type="PROSITE" id="PS51831"/>
    </source>
</evidence>
<dbReference type="Gene3D" id="3.30.460.10">
    <property type="entry name" value="Beta Polymerase, domain 2"/>
    <property type="match status" value="1"/>
</dbReference>
<feature type="domain" description="ACT" evidence="5">
    <location>
        <begin position="646"/>
        <end position="720"/>
    </location>
</feature>
<organism evidence="8 9">
    <name type="scientific">Candidatus Solincola sediminis</name>
    <dbReference type="NCBI Taxonomy" id="1797199"/>
    <lineage>
        <taxon>Bacteria</taxon>
        <taxon>Bacillati</taxon>
        <taxon>Actinomycetota</taxon>
        <taxon>Candidatus Geothermincolia</taxon>
        <taxon>Candidatus Geothermincolales</taxon>
        <taxon>Candidatus Geothermincolaceae</taxon>
        <taxon>Candidatus Solincola</taxon>
    </lineage>
</organism>
<dbReference type="InterPro" id="IPR012676">
    <property type="entry name" value="TGS-like"/>
</dbReference>
<dbReference type="PROSITE" id="PS51880">
    <property type="entry name" value="TGS"/>
    <property type="match status" value="1"/>
</dbReference>
<comment type="function">
    <text evidence="3">In eubacteria ppGpp (guanosine 3'-diphosphate 5'-diphosphate) is a mediator of the stringent response that coordinates a variety of cellular activities in response to changes in nutritional abundance.</text>
</comment>
<evidence type="ECO:0000256" key="4">
    <source>
        <dbReference type="SAM" id="MobiDB-lite"/>
    </source>
</evidence>
<dbReference type="InterPro" id="IPR002912">
    <property type="entry name" value="ACT_dom"/>
</dbReference>
<protein>
    <submittedName>
        <fullName evidence="8">(P)ppGpp synthetase</fullName>
    </submittedName>
</protein>
<accession>A0A1F2WFN8</accession>
<dbReference type="InterPro" id="IPR004095">
    <property type="entry name" value="TGS"/>
</dbReference>
<comment type="catalytic activity">
    <reaction evidence="2">
        <text>GTP + ATP = guanosine 3'-diphosphate 5'-triphosphate + AMP</text>
        <dbReference type="Rhea" id="RHEA:22088"/>
        <dbReference type="ChEBI" id="CHEBI:30616"/>
        <dbReference type="ChEBI" id="CHEBI:37565"/>
        <dbReference type="ChEBI" id="CHEBI:142410"/>
        <dbReference type="ChEBI" id="CHEBI:456215"/>
        <dbReference type="EC" id="2.7.6.5"/>
    </reaction>
</comment>
<dbReference type="Gene3D" id="3.10.20.30">
    <property type="match status" value="1"/>
</dbReference>
<evidence type="ECO:0000259" key="7">
    <source>
        <dbReference type="PROSITE" id="PS51880"/>
    </source>
</evidence>
<dbReference type="AlphaFoldDB" id="A0A1F2WFN8"/>
<dbReference type="CDD" id="cd04876">
    <property type="entry name" value="ACT_RelA-SpoT"/>
    <property type="match status" value="1"/>
</dbReference>
<dbReference type="SUPFAM" id="SSF55021">
    <property type="entry name" value="ACT-like"/>
    <property type="match status" value="1"/>
</dbReference>
<dbReference type="InterPro" id="IPR045600">
    <property type="entry name" value="RelA/SpoT_AH_RIS"/>
</dbReference>
<dbReference type="GO" id="GO:0015970">
    <property type="term" value="P:guanosine tetraphosphate biosynthetic process"/>
    <property type="evidence" value="ECO:0007669"/>
    <property type="project" value="UniProtKB-UniPathway"/>
</dbReference>
<dbReference type="InterPro" id="IPR003607">
    <property type="entry name" value="HD/PDEase_dom"/>
</dbReference>
<dbReference type="SUPFAM" id="SSF81271">
    <property type="entry name" value="TGS-like"/>
    <property type="match status" value="1"/>
</dbReference>
<feature type="domain" description="TGS" evidence="7">
    <location>
        <begin position="386"/>
        <end position="447"/>
    </location>
</feature>
<feature type="domain" description="HD" evidence="6">
    <location>
        <begin position="46"/>
        <end position="145"/>
    </location>
</feature>
<dbReference type="CDD" id="cd05399">
    <property type="entry name" value="NT_Rel-Spo_like"/>
    <property type="match status" value="1"/>
</dbReference>
<proteinExistence type="inferred from homology"/>
<evidence type="ECO:0000256" key="1">
    <source>
        <dbReference type="ARBA" id="ARBA00004976"/>
    </source>
</evidence>
<reference evidence="8 9" key="1">
    <citation type="journal article" date="2016" name="Nat. Commun.">
        <title>Thousands of microbial genomes shed light on interconnected biogeochemical processes in an aquifer system.</title>
        <authorList>
            <person name="Anantharaman K."/>
            <person name="Brown C.T."/>
            <person name="Hug L.A."/>
            <person name="Sharon I."/>
            <person name="Castelle C.J."/>
            <person name="Probst A.J."/>
            <person name="Thomas B.C."/>
            <person name="Singh A."/>
            <person name="Wilkins M.J."/>
            <person name="Karaoz U."/>
            <person name="Brodie E.L."/>
            <person name="Williams K.H."/>
            <person name="Hubbard S.S."/>
            <person name="Banfield J.F."/>
        </authorList>
    </citation>
    <scope>NUCLEOTIDE SEQUENCE [LARGE SCALE GENOMIC DNA]</scope>
</reference>
<dbReference type="SUPFAM" id="SSF81301">
    <property type="entry name" value="Nucleotidyltransferase"/>
    <property type="match status" value="1"/>
</dbReference>
<evidence type="ECO:0000256" key="3">
    <source>
        <dbReference type="RuleBase" id="RU003847"/>
    </source>
</evidence>
<dbReference type="FunFam" id="1.10.3210.10:FF:000001">
    <property type="entry name" value="GTP pyrophosphokinase RelA"/>
    <property type="match status" value="1"/>
</dbReference>
<dbReference type="CDD" id="cd00077">
    <property type="entry name" value="HDc"/>
    <property type="match status" value="1"/>
</dbReference>
<dbReference type="FunFam" id="3.30.460.10:FF:000001">
    <property type="entry name" value="GTP pyrophosphokinase RelA"/>
    <property type="match status" value="1"/>
</dbReference>
<dbReference type="PROSITE" id="PS51831">
    <property type="entry name" value="HD"/>
    <property type="match status" value="1"/>
</dbReference>
<dbReference type="InterPro" id="IPR033655">
    <property type="entry name" value="TGS_RelA/SpoT"/>
</dbReference>
<dbReference type="InterPro" id="IPR045865">
    <property type="entry name" value="ACT-like_dom_sf"/>
</dbReference>
<dbReference type="Gene3D" id="3.30.70.260">
    <property type="match status" value="1"/>
</dbReference>
<evidence type="ECO:0000256" key="2">
    <source>
        <dbReference type="ARBA" id="ARBA00048244"/>
    </source>
</evidence>
<dbReference type="InterPro" id="IPR006674">
    <property type="entry name" value="HD_domain"/>
</dbReference>
<name>A0A1F2WFN8_9ACTN</name>
<dbReference type="NCBIfam" id="TIGR00691">
    <property type="entry name" value="spoT_relA"/>
    <property type="match status" value="1"/>
</dbReference>
<sequence>MSQSLESLVQKVKSYNGKGDTKAIRDAYEFARTQHAEQVRISGEEFILHPLAVAHILADMQMDETTLVAALLHDVVEDTEISLDEVKKSFGPEVADIIDGVTKLERISFRNREEEQAENFRKMFVAMAKDIRVIIIKLADRLDNMKTVGHLSEDKQRAKARETLDIYAPLAHRLGISQLRWQLEDLSFANLHPLRFQEIVEMVNQRRPEREAYVKRVEKDLQTALKQARIKAEISGRVKHYYSIYSKMRERGKQFDEIYDLFAIRVLVNSKEDCYTVMGIVHSLWQPVPGRIKDYIAKPRFGIYQSLHTTVIGSQGKPMEIQIRTYDMHRTAEFGIASHWRYKEAQHSQERIRERIAWIKRIVEWQRDLADPREFMENLKIDLFQDDVFVFTPQGDVIDLPKGSTPVDFAYSIHTEVGHRCVGAKINDRLVPLEYNLRNGDMINIITSNTSPGPSQDWLGIVKTARAKTKIRQWYSKERRQEDAQEGREMLQKALRKAALPVQKILGSDMLEEIAVDEYGFALLEDLYASIGAGKASAQQVANHVSARMEPGERGEEPEPIPVRRRRGPAAYSRGVKVEGVENVLCRIAHCCNPVPYDGITGFVTRGRGVSVHRADCPNAKHMMEQDYRPIEVSWDTLQPTSFQVEICVEAMDRPRLLRDITTIMGEYHVNILSATMNINRESVALSRFVFELGNIAHLEDILRNIRKVDAVYNAYRVVPGH</sequence>
<dbReference type="Pfam" id="PF13328">
    <property type="entry name" value="HD_4"/>
    <property type="match status" value="1"/>
</dbReference>
<comment type="pathway">
    <text evidence="1">Purine metabolism; ppGpp biosynthesis; ppGpp from GTP: step 1/2.</text>
</comment>
<dbReference type="FunFam" id="3.10.20.30:FF:000002">
    <property type="entry name" value="GTP pyrophosphokinase (RelA/SpoT)"/>
    <property type="match status" value="1"/>
</dbReference>